<dbReference type="Gene3D" id="2.90.10.10">
    <property type="entry name" value="Bulb-type lectin domain"/>
    <property type="match status" value="1"/>
</dbReference>
<dbReference type="PROSITE" id="PS50927">
    <property type="entry name" value="BULB_LECTIN"/>
    <property type="match status" value="1"/>
</dbReference>
<evidence type="ECO:0000313" key="7">
    <source>
        <dbReference type="Proteomes" id="UP000187203"/>
    </source>
</evidence>
<dbReference type="PANTHER" id="PTHR32444:SF226">
    <property type="entry name" value="BULB-TYPE LECTIN DOMAIN-CONTAINING PROTEIN"/>
    <property type="match status" value="1"/>
</dbReference>
<evidence type="ECO:0000256" key="3">
    <source>
        <dbReference type="ARBA" id="ARBA00023180"/>
    </source>
</evidence>
<keyword evidence="2" id="KW-1015">Disulfide bond</keyword>
<keyword evidence="3" id="KW-0325">Glycoprotein</keyword>
<organism evidence="6 7">
    <name type="scientific">Corchorus olitorius</name>
    <dbReference type="NCBI Taxonomy" id="93759"/>
    <lineage>
        <taxon>Eukaryota</taxon>
        <taxon>Viridiplantae</taxon>
        <taxon>Streptophyta</taxon>
        <taxon>Embryophyta</taxon>
        <taxon>Tracheophyta</taxon>
        <taxon>Spermatophyta</taxon>
        <taxon>Magnoliopsida</taxon>
        <taxon>eudicotyledons</taxon>
        <taxon>Gunneridae</taxon>
        <taxon>Pentapetalae</taxon>
        <taxon>rosids</taxon>
        <taxon>malvids</taxon>
        <taxon>Malvales</taxon>
        <taxon>Malvaceae</taxon>
        <taxon>Grewioideae</taxon>
        <taxon>Apeibeae</taxon>
        <taxon>Corchorus</taxon>
    </lineage>
</organism>
<dbReference type="SMART" id="SM00108">
    <property type="entry name" value="B_lectin"/>
    <property type="match status" value="1"/>
</dbReference>
<reference evidence="7" key="1">
    <citation type="submission" date="2013-09" db="EMBL/GenBank/DDBJ databases">
        <title>Corchorus olitorius genome sequencing.</title>
        <authorList>
            <person name="Alam M."/>
            <person name="Haque M.S."/>
            <person name="Islam M.S."/>
            <person name="Emdad E.M."/>
            <person name="Islam M.M."/>
            <person name="Ahmed B."/>
            <person name="Halim A."/>
            <person name="Hossen Q.M.M."/>
            <person name="Hossain M.Z."/>
            <person name="Ahmed R."/>
            <person name="Khan M.M."/>
            <person name="Islam R."/>
            <person name="Rashid M.M."/>
            <person name="Khan S.A."/>
            <person name="Rahman M.S."/>
            <person name="Alam M."/>
            <person name="Yahiya A.S."/>
            <person name="Khan M.S."/>
            <person name="Azam M.S."/>
            <person name="Haque T."/>
            <person name="Lashkar M.Z.H."/>
            <person name="Akhand A.I."/>
            <person name="Morshed G."/>
            <person name="Roy S."/>
            <person name="Uddin K.S."/>
            <person name="Rabeya T."/>
            <person name="Hossain A.S."/>
            <person name="Chowdhury A."/>
            <person name="Snigdha A.R."/>
            <person name="Mortoza M.S."/>
            <person name="Matin S.A."/>
            <person name="Hoque S.M.E."/>
            <person name="Islam M.K."/>
            <person name="Roy D.K."/>
            <person name="Haider R."/>
            <person name="Moosa M.M."/>
            <person name="Elias S.M."/>
            <person name="Hasan A.M."/>
            <person name="Jahan S."/>
            <person name="Shafiuddin M."/>
            <person name="Mahmood N."/>
            <person name="Shommy N.S."/>
        </authorList>
    </citation>
    <scope>NUCLEOTIDE SEQUENCE [LARGE SCALE GENOMIC DNA]</scope>
    <source>
        <strain evidence="7">cv. O-4</strain>
    </source>
</reference>
<evidence type="ECO:0000259" key="5">
    <source>
        <dbReference type="PROSITE" id="PS50927"/>
    </source>
</evidence>
<feature type="chain" id="PRO_5012571180" description="Bulb-type lectin domain-containing protein" evidence="4">
    <location>
        <begin position="27"/>
        <end position="197"/>
    </location>
</feature>
<feature type="signal peptide" evidence="4">
    <location>
        <begin position="1"/>
        <end position="26"/>
    </location>
</feature>
<evidence type="ECO:0000313" key="6">
    <source>
        <dbReference type="EMBL" id="OMO57833.1"/>
    </source>
</evidence>
<dbReference type="AlphaFoldDB" id="A0A1R3GIB1"/>
<dbReference type="InterPro" id="IPR036426">
    <property type="entry name" value="Bulb-type_lectin_dom_sf"/>
</dbReference>
<dbReference type="SUPFAM" id="SSF51110">
    <property type="entry name" value="alpha-D-mannose-specific plant lectins"/>
    <property type="match status" value="1"/>
</dbReference>
<proteinExistence type="predicted"/>
<dbReference type="Proteomes" id="UP000187203">
    <property type="component" value="Unassembled WGS sequence"/>
</dbReference>
<gene>
    <name evidence="6" type="ORF">COLO4_35050</name>
</gene>
<dbReference type="PANTHER" id="PTHR32444">
    <property type="entry name" value="BULB-TYPE LECTIN DOMAIN-CONTAINING PROTEIN"/>
    <property type="match status" value="1"/>
</dbReference>
<dbReference type="InterPro" id="IPR001480">
    <property type="entry name" value="Bulb-type_lectin_dom"/>
</dbReference>
<name>A0A1R3GIB1_9ROSI</name>
<evidence type="ECO:0000256" key="1">
    <source>
        <dbReference type="ARBA" id="ARBA00022729"/>
    </source>
</evidence>
<evidence type="ECO:0000256" key="2">
    <source>
        <dbReference type="ARBA" id="ARBA00023157"/>
    </source>
</evidence>
<keyword evidence="7" id="KW-1185">Reference proteome</keyword>
<keyword evidence="1 4" id="KW-0732">Signal</keyword>
<dbReference type="EMBL" id="AWUE01022486">
    <property type="protein sequence ID" value="OMO57833.1"/>
    <property type="molecule type" value="Genomic_DNA"/>
</dbReference>
<dbReference type="Pfam" id="PF01453">
    <property type="entry name" value="B_lectin"/>
    <property type="match status" value="1"/>
</dbReference>
<evidence type="ECO:0000256" key="4">
    <source>
        <dbReference type="SAM" id="SignalP"/>
    </source>
</evidence>
<feature type="domain" description="Bulb-type lectin" evidence="5">
    <location>
        <begin position="27"/>
        <end position="171"/>
    </location>
</feature>
<comment type="caution">
    <text evidence="6">The sequence shown here is derived from an EMBL/GenBank/DDBJ whole genome shotgun (WGS) entry which is preliminary data.</text>
</comment>
<dbReference type="OrthoDB" id="4062651at2759"/>
<sequence length="197" mass="22001">MLISLKLIVLLRNILACLWICCAVAARNTLNQGEKFNSSDQLVSENGSVTLHFIKQEYGPQMQWDGKDFGYYLAIHYTEFNGSSSSGENLSHPIWLANRQDPIADESGILIIIDATGLKITRNGGNPIQLFSFHSTNNSPTNNNNISLVLQDSGNLVLQQHANNSNITTVLWQSFDYPTDTLLPGMKLLSNFFSYMR</sequence>
<protein>
    <recommendedName>
        <fullName evidence="5">Bulb-type lectin domain-containing protein</fullName>
    </recommendedName>
</protein>
<accession>A0A1R3GIB1</accession>
<dbReference type="STRING" id="93759.A0A1R3GIB1"/>